<dbReference type="Pfam" id="PF09415">
    <property type="entry name" value="CENP-X"/>
    <property type="match status" value="1"/>
</dbReference>
<reference evidence="8" key="1">
    <citation type="journal article" date="2013" name="Genome Announc.">
        <title>Genome sequence of the food spoilage yeast Zygosaccharomyces bailii CLIB 213(T).</title>
        <authorList>
            <person name="Galeote V."/>
            <person name="Bigey F."/>
            <person name="Devillers H."/>
            <person name="Neuveglise C."/>
            <person name="Dequin S."/>
        </authorList>
    </citation>
    <scope>NUCLEOTIDE SEQUENCE [LARGE SCALE GENOMIC DNA]</scope>
    <source>
        <strain evidence="8">CLIB 213 / ATCC 58445 / CBS 680 / CCRC 21525 / NBRC 1098 / NCYC 1416 / NRRL Y-2227</strain>
    </source>
</reference>
<dbReference type="GO" id="GO:0031297">
    <property type="term" value="P:replication fork processing"/>
    <property type="evidence" value="ECO:0007669"/>
    <property type="project" value="TreeGrafter"/>
</dbReference>
<dbReference type="Proteomes" id="UP000019375">
    <property type="component" value="Unassembled WGS sequence"/>
</dbReference>
<evidence type="ECO:0000313" key="8">
    <source>
        <dbReference type="Proteomes" id="UP000019375"/>
    </source>
</evidence>
<proteinExistence type="inferred from homology"/>
<dbReference type="GO" id="GO:0006281">
    <property type="term" value="P:DNA repair"/>
    <property type="evidence" value="ECO:0007669"/>
    <property type="project" value="UniProtKB-KW"/>
</dbReference>
<dbReference type="InterPro" id="IPR018552">
    <property type="entry name" value="CENP-X"/>
</dbReference>
<dbReference type="AlphaFoldDB" id="A0A8J2TA69"/>
<dbReference type="GO" id="GO:0051382">
    <property type="term" value="P:kinetochore assembly"/>
    <property type="evidence" value="ECO:0007669"/>
    <property type="project" value="InterPro"/>
</dbReference>
<keyword evidence="4" id="KW-0238">DNA-binding</keyword>
<comment type="similarity">
    <text evidence="2">Belongs to the CENP-X/MHF2 family.</text>
</comment>
<keyword evidence="6" id="KW-0539">Nucleus</keyword>
<dbReference type="PANTHER" id="PTHR28680">
    <property type="entry name" value="CENTROMERE PROTEIN X"/>
    <property type="match status" value="1"/>
</dbReference>
<name>A0A8J2TA69_ZYGB2</name>
<sequence>MATVPKETIARILQLHSFEHVSTTITEETLAMLQKYLELFIREAVQRSVANKEVSGDEVQLTHEDLENITGMLLLDM</sequence>
<dbReference type="EMBL" id="HG316463">
    <property type="protein sequence ID" value="CDF91244.1"/>
    <property type="molecule type" value="Genomic_DNA"/>
</dbReference>
<evidence type="ECO:0000256" key="2">
    <source>
        <dbReference type="ARBA" id="ARBA00009359"/>
    </source>
</evidence>
<dbReference type="GO" id="GO:0071821">
    <property type="term" value="C:FANCM-MHF complex"/>
    <property type="evidence" value="ECO:0007669"/>
    <property type="project" value="TreeGrafter"/>
</dbReference>
<keyword evidence="3" id="KW-0227">DNA damage</keyword>
<keyword evidence="5" id="KW-0234">DNA repair</keyword>
<accession>A0A8J2TA69</accession>
<protein>
    <submittedName>
        <fullName evidence="7">ZYBA0S10-02938g1_1</fullName>
    </submittedName>
</protein>
<dbReference type="GO" id="GO:0046982">
    <property type="term" value="F:protein heterodimerization activity"/>
    <property type="evidence" value="ECO:0007669"/>
    <property type="project" value="InterPro"/>
</dbReference>
<evidence type="ECO:0000256" key="5">
    <source>
        <dbReference type="ARBA" id="ARBA00023204"/>
    </source>
</evidence>
<evidence type="ECO:0000256" key="3">
    <source>
        <dbReference type="ARBA" id="ARBA00022763"/>
    </source>
</evidence>
<comment type="subcellular location">
    <subcellularLocation>
        <location evidence="1">Nucleus</location>
    </subcellularLocation>
</comment>
<keyword evidence="8" id="KW-1185">Reference proteome</keyword>
<dbReference type="OrthoDB" id="2500381at2759"/>
<dbReference type="CDD" id="cd22921">
    <property type="entry name" value="HFD_CENP-X"/>
    <property type="match status" value="1"/>
</dbReference>
<evidence type="ECO:0000256" key="6">
    <source>
        <dbReference type="ARBA" id="ARBA00023242"/>
    </source>
</evidence>
<organism evidence="7 8">
    <name type="scientific">Zygosaccharomyces bailii (strain CLIB 213 / ATCC 58445 / CBS 680 / BCRC 21525 / NBRC 1098 / NCYC 1416 / NRRL Y-2227)</name>
    <dbReference type="NCBI Taxonomy" id="1333698"/>
    <lineage>
        <taxon>Eukaryota</taxon>
        <taxon>Fungi</taxon>
        <taxon>Dikarya</taxon>
        <taxon>Ascomycota</taxon>
        <taxon>Saccharomycotina</taxon>
        <taxon>Saccharomycetes</taxon>
        <taxon>Saccharomycetales</taxon>
        <taxon>Saccharomycetaceae</taxon>
        <taxon>Zygosaccharomyces</taxon>
    </lineage>
</organism>
<dbReference type="GO" id="GO:0000712">
    <property type="term" value="P:resolution of meiotic recombination intermediates"/>
    <property type="evidence" value="ECO:0007669"/>
    <property type="project" value="TreeGrafter"/>
</dbReference>
<evidence type="ECO:0000313" key="7">
    <source>
        <dbReference type="EMBL" id="CDF91244.1"/>
    </source>
</evidence>
<evidence type="ECO:0000256" key="4">
    <source>
        <dbReference type="ARBA" id="ARBA00023125"/>
    </source>
</evidence>
<dbReference type="PANTHER" id="PTHR28680:SF1">
    <property type="entry name" value="CENTROMERE PROTEIN X"/>
    <property type="match status" value="1"/>
</dbReference>
<gene>
    <name evidence="7" type="ORF">BN860_02938g</name>
</gene>
<dbReference type="GO" id="GO:0003677">
    <property type="term" value="F:DNA binding"/>
    <property type="evidence" value="ECO:0007669"/>
    <property type="project" value="UniProtKB-KW"/>
</dbReference>
<dbReference type="Gene3D" id="1.10.20.10">
    <property type="entry name" value="Histone, subunit A"/>
    <property type="match status" value="1"/>
</dbReference>
<evidence type="ECO:0000256" key="1">
    <source>
        <dbReference type="ARBA" id="ARBA00004123"/>
    </source>
</evidence>
<dbReference type="InterPro" id="IPR009072">
    <property type="entry name" value="Histone-fold"/>
</dbReference>